<name>A0AAW1D9I5_9HEMI</name>
<reference evidence="2 3" key="1">
    <citation type="submission" date="2022-12" db="EMBL/GenBank/DDBJ databases">
        <title>Chromosome-level genome assembly of true bugs.</title>
        <authorList>
            <person name="Ma L."/>
            <person name="Li H."/>
        </authorList>
    </citation>
    <scope>NUCLEOTIDE SEQUENCE [LARGE SCALE GENOMIC DNA]</scope>
    <source>
        <strain evidence="2">Lab_2022b</strain>
    </source>
</reference>
<feature type="compositionally biased region" description="Basic and acidic residues" evidence="1">
    <location>
        <begin position="23"/>
        <end position="35"/>
    </location>
</feature>
<gene>
    <name evidence="2" type="ORF">O3M35_008586</name>
</gene>
<organism evidence="2 3">
    <name type="scientific">Rhynocoris fuscipes</name>
    <dbReference type="NCBI Taxonomy" id="488301"/>
    <lineage>
        <taxon>Eukaryota</taxon>
        <taxon>Metazoa</taxon>
        <taxon>Ecdysozoa</taxon>
        <taxon>Arthropoda</taxon>
        <taxon>Hexapoda</taxon>
        <taxon>Insecta</taxon>
        <taxon>Pterygota</taxon>
        <taxon>Neoptera</taxon>
        <taxon>Paraneoptera</taxon>
        <taxon>Hemiptera</taxon>
        <taxon>Heteroptera</taxon>
        <taxon>Panheteroptera</taxon>
        <taxon>Cimicomorpha</taxon>
        <taxon>Reduviidae</taxon>
        <taxon>Harpactorinae</taxon>
        <taxon>Harpactorini</taxon>
        <taxon>Rhynocoris</taxon>
    </lineage>
</organism>
<feature type="compositionally biased region" description="Polar residues" evidence="1">
    <location>
        <begin position="36"/>
        <end position="45"/>
    </location>
</feature>
<evidence type="ECO:0000256" key="1">
    <source>
        <dbReference type="SAM" id="MobiDB-lite"/>
    </source>
</evidence>
<evidence type="ECO:0000313" key="2">
    <source>
        <dbReference type="EMBL" id="KAK9506699.1"/>
    </source>
</evidence>
<feature type="compositionally biased region" description="Polar residues" evidence="1">
    <location>
        <begin position="1"/>
        <end position="15"/>
    </location>
</feature>
<sequence>MGANIESNNLSNLEINDSDSEEEPCKKRKLEDKNENITNSITINQTDDEEEEDDDIDENDDVIEEVDDEEDDEDEVEEVIDLDSDSVLSKDNKINKQI</sequence>
<protein>
    <submittedName>
        <fullName evidence="2">Uncharacterized protein</fullName>
    </submittedName>
</protein>
<dbReference type="AlphaFoldDB" id="A0AAW1D9I5"/>
<feature type="compositionally biased region" description="Acidic residues" evidence="1">
    <location>
        <begin position="46"/>
        <end position="84"/>
    </location>
</feature>
<proteinExistence type="predicted"/>
<evidence type="ECO:0000313" key="3">
    <source>
        <dbReference type="Proteomes" id="UP001461498"/>
    </source>
</evidence>
<feature type="region of interest" description="Disordered" evidence="1">
    <location>
        <begin position="1"/>
        <end position="84"/>
    </location>
</feature>
<keyword evidence="3" id="KW-1185">Reference proteome</keyword>
<dbReference type="EMBL" id="JAPXFL010000005">
    <property type="protein sequence ID" value="KAK9506699.1"/>
    <property type="molecule type" value="Genomic_DNA"/>
</dbReference>
<accession>A0AAW1D9I5</accession>
<comment type="caution">
    <text evidence="2">The sequence shown here is derived from an EMBL/GenBank/DDBJ whole genome shotgun (WGS) entry which is preliminary data.</text>
</comment>
<dbReference type="Proteomes" id="UP001461498">
    <property type="component" value="Unassembled WGS sequence"/>
</dbReference>